<name>A0A840V3I5_9BACT</name>
<dbReference type="Proteomes" id="UP000539642">
    <property type="component" value="Unassembled WGS sequence"/>
</dbReference>
<accession>A0A840V3I5</accession>
<keyword evidence="2" id="KW-0808">Transferase</keyword>
<dbReference type="InterPro" id="IPR050194">
    <property type="entry name" value="Glycosyltransferase_grp1"/>
</dbReference>
<dbReference type="PANTHER" id="PTHR45947">
    <property type="entry name" value="SULFOQUINOVOSYL TRANSFERASE SQD2"/>
    <property type="match status" value="1"/>
</dbReference>
<proteinExistence type="predicted"/>
<dbReference type="EMBL" id="JACHEO010000006">
    <property type="protein sequence ID" value="MBB5347691.1"/>
    <property type="molecule type" value="Genomic_DNA"/>
</dbReference>
<dbReference type="AlphaFoldDB" id="A0A840V3I5"/>
<dbReference type="RefSeq" id="WP_183349685.1">
    <property type="nucleotide sequence ID" value="NZ_JACHEO010000006.1"/>
</dbReference>
<evidence type="ECO:0000313" key="3">
    <source>
        <dbReference type="Proteomes" id="UP000539642"/>
    </source>
</evidence>
<protein>
    <submittedName>
        <fullName evidence="2">Phosphatidylinositol alpha-1,6-mannosyltransferase</fullName>
        <ecNumber evidence="2">2.4.1.-</ecNumber>
    </submittedName>
</protein>
<dbReference type="InterPro" id="IPR028098">
    <property type="entry name" value="Glyco_trans_4-like_N"/>
</dbReference>
<dbReference type="PANTHER" id="PTHR45947:SF3">
    <property type="entry name" value="SULFOQUINOVOSYL TRANSFERASE SQD2"/>
    <property type="match status" value="1"/>
</dbReference>
<feature type="domain" description="Glycosyltransferase subfamily 4-like N-terminal" evidence="1">
    <location>
        <begin position="28"/>
        <end position="178"/>
    </location>
</feature>
<dbReference type="CDD" id="cd03801">
    <property type="entry name" value="GT4_PimA-like"/>
    <property type="match status" value="1"/>
</dbReference>
<dbReference type="Pfam" id="PF13439">
    <property type="entry name" value="Glyco_transf_4"/>
    <property type="match status" value="1"/>
</dbReference>
<dbReference type="SUPFAM" id="SSF53756">
    <property type="entry name" value="UDP-Glycosyltransferase/glycogen phosphorylase"/>
    <property type="match status" value="1"/>
</dbReference>
<reference evidence="2 3" key="1">
    <citation type="submission" date="2020-08" db="EMBL/GenBank/DDBJ databases">
        <title>Genomic Encyclopedia of Type Strains, Phase IV (KMG-IV): sequencing the most valuable type-strain genomes for metagenomic binning, comparative biology and taxonomic classification.</title>
        <authorList>
            <person name="Goeker M."/>
        </authorList>
    </citation>
    <scope>NUCLEOTIDE SEQUENCE [LARGE SCALE GENOMIC DNA]</scope>
    <source>
        <strain evidence="2 3">DSM 28570</strain>
    </source>
</reference>
<sequence>MTGLNKNLFRKMNKANVLIVTRNLPPLVGGMERLIWHAIDELRSDYQVQVVGPSGCKDKLPPDVNVIEVQLSPMFFFLLGTTLGALRSVVRHRPNIIFAGSGLTAPIVWIFARLSRARCIVYLHGLDVKVQHSVYRSIWLPFFQYFDHVLVNSRYTKQLALEARVPSECISILHPGVEMPDMADVHNKNLAFRSRYNFGQSPIMLCVGRITPRKGLLYFVENILPNIISEAPKSILVVIGDDPVDALQTVTDERARIRSVLIEKGLKNRVNFLGNCSDEELDNAYFAADVLVFPVQQSNHDIEGFGMVAVEAAAHGLPTVAFSVGGVPDAVSDGCCGRLIRANDNISFAQAVIELIKEGASPKPTGECRKFAELFQWNEFGSQLRRVFHNVESGGSGIAGT</sequence>
<gene>
    <name evidence="2" type="ORF">HNQ81_001415</name>
</gene>
<keyword evidence="2" id="KW-0328">Glycosyltransferase</keyword>
<dbReference type="Pfam" id="PF13692">
    <property type="entry name" value="Glyco_trans_1_4"/>
    <property type="match status" value="1"/>
</dbReference>
<organism evidence="2 3">
    <name type="scientific">Desulfoprunum benzoelyticum</name>
    <dbReference type="NCBI Taxonomy" id="1506996"/>
    <lineage>
        <taxon>Bacteria</taxon>
        <taxon>Pseudomonadati</taxon>
        <taxon>Thermodesulfobacteriota</taxon>
        <taxon>Desulfobulbia</taxon>
        <taxon>Desulfobulbales</taxon>
        <taxon>Desulfobulbaceae</taxon>
        <taxon>Desulfoprunum</taxon>
    </lineage>
</organism>
<comment type="caution">
    <text evidence="2">The sequence shown here is derived from an EMBL/GenBank/DDBJ whole genome shotgun (WGS) entry which is preliminary data.</text>
</comment>
<dbReference type="Gene3D" id="3.40.50.2000">
    <property type="entry name" value="Glycogen Phosphorylase B"/>
    <property type="match status" value="2"/>
</dbReference>
<dbReference type="GO" id="GO:0016757">
    <property type="term" value="F:glycosyltransferase activity"/>
    <property type="evidence" value="ECO:0007669"/>
    <property type="project" value="UniProtKB-KW"/>
</dbReference>
<evidence type="ECO:0000313" key="2">
    <source>
        <dbReference type="EMBL" id="MBB5347691.1"/>
    </source>
</evidence>
<evidence type="ECO:0000259" key="1">
    <source>
        <dbReference type="Pfam" id="PF13439"/>
    </source>
</evidence>
<keyword evidence="3" id="KW-1185">Reference proteome</keyword>
<dbReference type="EC" id="2.4.1.-" evidence="2"/>